<dbReference type="STRING" id="551995.SAMN05192574_101651"/>
<proteinExistence type="predicted"/>
<keyword evidence="2" id="KW-1185">Reference proteome</keyword>
<protein>
    <submittedName>
        <fullName evidence="1">Uncharacterized protein</fullName>
    </submittedName>
</protein>
<reference evidence="2" key="1">
    <citation type="submission" date="2016-10" db="EMBL/GenBank/DDBJ databases">
        <authorList>
            <person name="Varghese N."/>
            <person name="Submissions S."/>
        </authorList>
    </citation>
    <scope>NUCLEOTIDE SEQUENCE [LARGE SCALE GENOMIC DNA]</scope>
    <source>
        <strain evidence="2">Gh-48</strain>
    </source>
</reference>
<evidence type="ECO:0000313" key="1">
    <source>
        <dbReference type="EMBL" id="SEM73778.1"/>
    </source>
</evidence>
<evidence type="ECO:0000313" key="2">
    <source>
        <dbReference type="Proteomes" id="UP000198942"/>
    </source>
</evidence>
<dbReference type="OrthoDB" id="797652at2"/>
<dbReference type="EMBL" id="FOCL01000001">
    <property type="protein sequence ID" value="SEM73778.1"/>
    <property type="molecule type" value="Genomic_DNA"/>
</dbReference>
<organism evidence="1 2">
    <name type="scientific">Mucilaginibacter gossypiicola</name>
    <dbReference type="NCBI Taxonomy" id="551995"/>
    <lineage>
        <taxon>Bacteria</taxon>
        <taxon>Pseudomonadati</taxon>
        <taxon>Bacteroidota</taxon>
        <taxon>Sphingobacteriia</taxon>
        <taxon>Sphingobacteriales</taxon>
        <taxon>Sphingobacteriaceae</taxon>
        <taxon>Mucilaginibacter</taxon>
    </lineage>
</organism>
<gene>
    <name evidence="1" type="ORF">SAMN05192574_101651</name>
</gene>
<name>A0A1H8AVF3_9SPHI</name>
<accession>A0A1H8AVF3</accession>
<sequence length="121" mass="13795">MLLDRNKYTEAGYIGEELIGDTNKQLDQRCLAVQHSMKDKDFSTYEETLAAYHVTDAEYKLFIGKTAIKNIFVSFSGSTSPIFKKDFLEIYENMLFTYFPSPSNRVISIAKGIEEEANEVA</sequence>
<dbReference type="Proteomes" id="UP000198942">
    <property type="component" value="Unassembled WGS sequence"/>
</dbReference>
<dbReference type="AlphaFoldDB" id="A0A1H8AVF3"/>